<keyword evidence="4 6" id="KW-0998">Cell outer membrane</keyword>
<name>A0ABU1BNN9_9BURK</name>
<dbReference type="PROSITE" id="PS50005">
    <property type="entry name" value="TPR"/>
    <property type="match status" value="1"/>
</dbReference>
<dbReference type="InterPro" id="IPR011990">
    <property type="entry name" value="TPR-like_helical_dom_sf"/>
</dbReference>
<dbReference type="InterPro" id="IPR017689">
    <property type="entry name" value="BamD"/>
</dbReference>
<dbReference type="NCBIfam" id="TIGR03302">
    <property type="entry name" value="OM_YfiO"/>
    <property type="match status" value="1"/>
</dbReference>
<feature type="signal peptide" evidence="8">
    <location>
        <begin position="1"/>
        <end position="23"/>
    </location>
</feature>
<comment type="caution">
    <text evidence="10">The sequence shown here is derived from an EMBL/GenBank/DDBJ whole genome shotgun (WGS) entry which is preliminary data.</text>
</comment>
<evidence type="ECO:0000256" key="5">
    <source>
        <dbReference type="ARBA" id="ARBA00023288"/>
    </source>
</evidence>
<comment type="function">
    <text evidence="6">Part of the outer membrane protein assembly complex, which is involved in assembly and insertion of beta-barrel proteins into the outer membrane.</text>
</comment>
<dbReference type="HAMAP" id="MF_00922">
    <property type="entry name" value="OM_assembly_BamD"/>
    <property type="match status" value="1"/>
</dbReference>
<keyword evidence="3 6" id="KW-0564">Palmitate</keyword>
<dbReference type="Proteomes" id="UP001225596">
    <property type="component" value="Unassembled WGS sequence"/>
</dbReference>
<dbReference type="EMBL" id="JAUYVH010000004">
    <property type="protein sequence ID" value="MDQ9170627.1"/>
    <property type="molecule type" value="Genomic_DNA"/>
</dbReference>
<dbReference type="PANTHER" id="PTHR37423">
    <property type="entry name" value="SOLUBLE LYTIC MUREIN TRANSGLYCOSYLASE-RELATED"/>
    <property type="match status" value="1"/>
</dbReference>
<evidence type="ECO:0000256" key="6">
    <source>
        <dbReference type="HAMAP-Rule" id="MF_00922"/>
    </source>
</evidence>
<evidence type="ECO:0000256" key="1">
    <source>
        <dbReference type="ARBA" id="ARBA00022729"/>
    </source>
</evidence>
<feature type="chain" id="PRO_5046117262" description="Outer membrane protein assembly factor BamD" evidence="8">
    <location>
        <begin position="24"/>
        <end position="266"/>
    </location>
</feature>
<dbReference type="Pfam" id="PF13525">
    <property type="entry name" value="YfiO"/>
    <property type="match status" value="1"/>
</dbReference>
<keyword evidence="7" id="KW-0802">TPR repeat</keyword>
<evidence type="ECO:0000313" key="11">
    <source>
        <dbReference type="Proteomes" id="UP001225596"/>
    </source>
</evidence>
<dbReference type="SUPFAM" id="SSF48452">
    <property type="entry name" value="TPR-like"/>
    <property type="match status" value="2"/>
</dbReference>
<dbReference type="Gene3D" id="1.25.40.10">
    <property type="entry name" value="Tetratricopeptide repeat domain"/>
    <property type="match status" value="1"/>
</dbReference>
<evidence type="ECO:0000256" key="4">
    <source>
        <dbReference type="ARBA" id="ARBA00023237"/>
    </source>
</evidence>
<evidence type="ECO:0000256" key="3">
    <source>
        <dbReference type="ARBA" id="ARBA00023139"/>
    </source>
</evidence>
<comment type="subunit">
    <text evidence="6">Part of the Bam complex.</text>
</comment>
<evidence type="ECO:0000256" key="8">
    <source>
        <dbReference type="SAM" id="SignalP"/>
    </source>
</evidence>
<dbReference type="RefSeq" id="WP_338436556.1">
    <property type="nucleotide sequence ID" value="NZ_JAUYVH010000004.1"/>
</dbReference>
<comment type="subcellular location">
    <subcellularLocation>
        <location evidence="6">Cell outer membrane</location>
        <topology evidence="6">Lipid-anchor</topology>
    </subcellularLocation>
</comment>
<evidence type="ECO:0000256" key="2">
    <source>
        <dbReference type="ARBA" id="ARBA00023136"/>
    </source>
</evidence>
<reference evidence="10 11" key="1">
    <citation type="submission" date="2023-08" db="EMBL/GenBank/DDBJ databases">
        <title>Oxalobacteraceae gen .nov., isolated from river sludge outside the plant.</title>
        <authorList>
            <person name="Zhao S.Y."/>
        </authorList>
    </citation>
    <scope>NUCLEOTIDE SEQUENCE [LARGE SCALE GENOMIC DNA]</scope>
    <source>
        <strain evidence="10 11">R-40</strain>
    </source>
</reference>
<keyword evidence="5 6" id="KW-0449">Lipoprotein</keyword>
<keyword evidence="2 6" id="KW-0472">Membrane</keyword>
<evidence type="ECO:0000313" key="10">
    <source>
        <dbReference type="EMBL" id="MDQ9170627.1"/>
    </source>
</evidence>
<dbReference type="PANTHER" id="PTHR37423:SF1">
    <property type="entry name" value="OUTER MEMBRANE PROTEIN ASSEMBLY FACTOR BAMD"/>
    <property type="match status" value="1"/>
</dbReference>
<gene>
    <name evidence="6" type="primary">bamD</name>
    <name evidence="10" type="ORF">Q8A64_09415</name>
</gene>
<comment type="similarity">
    <text evidence="6">Belongs to the BamD family.</text>
</comment>
<sequence length="266" mass="30924">MQKYLLKLTIAFVLVLSGCSALQSEPVDETRTWSASKLYAEARDELASGNYEKAIQHFEKLESRYPFGVYAQQAQMEVAYAHYRQGEPAQALAAVDRFIKLHPNHPNVDYMYYLRGLINFNDRVSLFNFLSKQDLSERDPKAAREAFDSFKQLVDRFPNSIYADDARSRLNYLVNAMALYEVHVANYYYRRGAYLAAVNRAQTVVRDYGNAPAVEEALFIMVRSYDALGMPELRNDAERVFKQNFPNSAFLKGEWQQSKPWWKFWQ</sequence>
<proteinExistence type="inferred from homology"/>
<accession>A0ABU1BNN9</accession>
<protein>
    <recommendedName>
        <fullName evidence="6">Outer membrane protein assembly factor BamD</fullName>
    </recommendedName>
</protein>
<keyword evidence="11" id="KW-1185">Reference proteome</keyword>
<dbReference type="PROSITE" id="PS51257">
    <property type="entry name" value="PROKAR_LIPOPROTEIN"/>
    <property type="match status" value="1"/>
</dbReference>
<keyword evidence="1 6" id="KW-0732">Signal</keyword>
<dbReference type="CDD" id="cd15830">
    <property type="entry name" value="BamD"/>
    <property type="match status" value="1"/>
</dbReference>
<organism evidence="10 11">
    <name type="scientific">Keguizhuia sedimenti</name>
    <dbReference type="NCBI Taxonomy" id="3064264"/>
    <lineage>
        <taxon>Bacteria</taxon>
        <taxon>Pseudomonadati</taxon>
        <taxon>Pseudomonadota</taxon>
        <taxon>Betaproteobacteria</taxon>
        <taxon>Burkholderiales</taxon>
        <taxon>Oxalobacteraceae</taxon>
        <taxon>Keguizhuia</taxon>
    </lineage>
</organism>
<evidence type="ECO:0000256" key="7">
    <source>
        <dbReference type="PROSITE-ProRule" id="PRU00339"/>
    </source>
</evidence>
<dbReference type="InterPro" id="IPR019734">
    <property type="entry name" value="TPR_rpt"/>
</dbReference>
<feature type="domain" description="Outer membrane lipoprotein BamD-like" evidence="9">
    <location>
        <begin position="34"/>
        <end position="238"/>
    </location>
</feature>
<dbReference type="InterPro" id="IPR039565">
    <property type="entry name" value="BamD-like"/>
</dbReference>
<feature type="repeat" description="TPR" evidence="7">
    <location>
        <begin position="72"/>
        <end position="105"/>
    </location>
</feature>
<evidence type="ECO:0000259" key="9">
    <source>
        <dbReference type="Pfam" id="PF13525"/>
    </source>
</evidence>